<protein>
    <submittedName>
        <fullName evidence="2">Uncharacterized protein</fullName>
    </submittedName>
</protein>
<dbReference type="Proteomes" id="UP001151760">
    <property type="component" value="Unassembled WGS sequence"/>
</dbReference>
<evidence type="ECO:0000313" key="2">
    <source>
        <dbReference type="EMBL" id="GJT13453.1"/>
    </source>
</evidence>
<evidence type="ECO:0000256" key="1">
    <source>
        <dbReference type="SAM" id="Coils"/>
    </source>
</evidence>
<comment type="caution">
    <text evidence="2">The sequence shown here is derived from an EMBL/GenBank/DDBJ whole genome shotgun (WGS) entry which is preliminary data.</text>
</comment>
<accession>A0ABQ5BI24</accession>
<organism evidence="2 3">
    <name type="scientific">Tanacetum coccineum</name>
    <dbReference type="NCBI Taxonomy" id="301880"/>
    <lineage>
        <taxon>Eukaryota</taxon>
        <taxon>Viridiplantae</taxon>
        <taxon>Streptophyta</taxon>
        <taxon>Embryophyta</taxon>
        <taxon>Tracheophyta</taxon>
        <taxon>Spermatophyta</taxon>
        <taxon>Magnoliopsida</taxon>
        <taxon>eudicotyledons</taxon>
        <taxon>Gunneridae</taxon>
        <taxon>Pentapetalae</taxon>
        <taxon>asterids</taxon>
        <taxon>campanulids</taxon>
        <taxon>Asterales</taxon>
        <taxon>Asteraceae</taxon>
        <taxon>Asteroideae</taxon>
        <taxon>Anthemideae</taxon>
        <taxon>Anthemidinae</taxon>
        <taxon>Tanacetum</taxon>
    </lineage>
</organism>
<reference evidence="2" key="1">
    <citation type="journal article" date="2022" name="Int. J. Mol. Sci.">
        <title>Draft Genome of Tanacetum Coccineum: Genomic Comparison of Closely Related Tanacetum-Family Plants.</title>
        <authorList>
            <person name="Yamashiro T."/>
            <person name="Shiraishi A."/>
            <person name="Nakayama K."/>
            <person name="Satake H."/>
        </authorList>
    </citation>
    <scope>NUCLEOTIDE SEQUENCE</scope>
</reference>
<keyword evidence="1" id="KW-0175">Coiled coil</keyword>
<reference evidence="2" key="2">
    <citation type="submission" date="2022-01" db="EMBL/GenBank/DDBJ databases">
        <authorList>
            <person name="Yamashiro T."/>
            <person name="Shiraishi A."/>
            <person name="Satake H."/>
            <person name="Nakayama K."/>
        </authorList>
    </citation>
    <scope>NUCLEOTIDE SEQUENCE</scope>
</reference>
<proteinExistence type="predicted"/>
<dbReference type="EMBL" id="BQNB010013231">
    <property type="protein sequence ID" value="GJT13453.1"/>
    <property type="molecule type" value="Genomic_DNA"/>
</dbReference>
<keyword evidence="3" id="KW-1185">Reference proteome</keyword>
<feature type="coiled-coil region" evidence="1">
    <location>
        <begin position="53"/>
        <end position="80"/>
    </location>
</feature>
<evidence type="ECO:0000313" key="3">
    <source>
        <dbReference type="Proteomes" id="UP001151760"/>
    </source>
</evidence>
<sequence length="126" mass="14616">MEHENKMVVRGGSAKRGEIPPEHFIPSWGLRQYTRIEWKSWRKRSRDSWGKVAREHVERIKKQEADLAESEQDATGLRNNRKDLAFRYKRSLAEPSSLSHTAGWLDGLKMDRPEESSVVILQGAMD</sequence>
<gene>
    <name evidence="2" type="ORF">Tco_0860495</name>
</gene>
<name>A0ABQ5BI24_9ASTR</name>